<organism evidence="2 3">
    <name type="scientific">Aureimonas endophytica</name>
    <dbReference type="NCBI Taxonomy" id="2027858"/>
    <lineage>
        <taxon>Bacteria</taxon>
        <taxon>Pseudomonadati</taxon>
        <taxon>Pseudomonadota</taxon>
        <taxon>Alphaproteobacteria</taxon>
        <taxon>Hyphomicrobiales</taxon>
        <taxon>Aurantimonadaceae</taxon>
        <taxon>Aureimonas</taxon>
    </lineage>
</organism>
<accession>A0A916ZSV8</accession>
<dbReference type="RefSeq" id="WP_188910456.1">
    <property type="nucleotide sequence ID" value="NZ_BMIQ01000005.1"/>
</dbReference>
<dbReference type="Pfam" id="PF00480">
    <property type="entry name" value="ROK"/>
    <property type="match status" value="1"/>
</dbReference>
<dbReference type="InterPro" id="IPR043129">
    <property type="entry name" value="ATPase_NBD"/>
</dbReference>
<reference evidence="2" key="1">
    <citation type="journal article" date="2014" name="Int. J. Syst. Evol. Microbiol.">
        <title>Complete genome sequence of Corynebacterium casei LMG S-19264T (=DSM 44701T), isolated from a smear-ripened cheese.</title>
        <authorList>
            <consortium name="US DOE Joint Genome Institute (JGI-PGF)"/>
            <person name="Walter F."/>
            <person name="Albersmeier A."/>
            <person name="Kalinowski J."/>
            <person name="Ruckert C."/>
        </authorList>
    </citation>
    <scope>NUCLEOTIDE SEQUENCE</scope>
    <source>
        <strain evidence="2">CGMCC 1.15367</strain>
    </source>
</reference>
<dbReference type="Proteomes" id="UP000644699">
    <property type="component" value="Unassembled WGS sequence"/>
</dbReference>
<evidence type="ECO:0000256" key="1">
    <source>
        <dbReference type="ARBA" id="ARBA00006479"/>
    </source>
</evidence>
<reference evidence="2" key="2">
    <citation type="submission" date="2020-09" db="EMBL/GenBank/DDBJ databases">
        <authorList>
            <person name="Sun Q."/>
            <person name="Zhou Y."/>
        </authorList>
    </citation>
    <scope>NUCLEOTIDE SEQUENCE</scope>
    <source>
        <strain evidence="2">CGMCC 1.15367</strain>
    </source>
</reference>
<comment type="similarity">
    <text evidence="1">Belongs to the ROK (NagC/XylR) family.</text>
</comment>
<protein>
    <submittedName>
        <fullName evidence="2">Sugar kinase</fullName>
    </submittedName>
</protein>
<keyword evidence="2" id="KW-0418">Kinase</keyword>
<keyword evidence="2" id="KW-0808">Transferase</keyword>
<dbReference type="SUPFAM" id="SSF53067">
    <property type="entry name" value="Actin-like ATPase domain"/>
    <property type="match status" value="1"/>
</dbReference>
<evidence type="ECO:0000313" key="2">
    <source>
        <dbReference type="EMBL" id="GGE11494.1"/>
    </source>
</evidence>
<gene>
    <name evidence="2" type="ORF">GCM10011390_33250</name>
</gene>
<dbReference type="PANTHER" id="PTHR18964:SF149">
    <property type="entry name" value="BIFUNCTIONAL UDP-N-ACETYLGLUCOSAMINE 2-EPIMERASE_N-ACETYLMANNOSAMINE KINASE"/>
    <property type="match status" value="1"/>
</dbReference>
<dbReference type="AlphaFoldDB" id="A0A916ZSV8"/>
<comment type="caution">
    <text evidence="2">The sequence shown here is derived from an EMBL/GenBank/DDBJ whole genome shotgun (WGS) entry which is preliminary data.</text>
</comment>
<dbReference type="InterPro" id="IPR000600">
    <property type="entry name" value="ROK"/>
</dbReference>
<evidence type="ECO:0000313" key="3">
    <source>
        <dbReference type="Proteomes" id="UP000644699"/>
    </source>
</evidence>
<dbReference type="Gene3D" id="3.30.420.40">
    <property type="match status" value="2"/>
</dbReference>
<dbReference type="EMBL" id="BMIQ01000005">
    <property type="protein sequence ID" value="GGE11494.1"/>
    <property type="molecule type" value="Genomic_DNA"/>
</dbReference>
<proteinExistence type="inferred from homology"/>
<dbReference type="PANTHER" id="PTHR18964">
    <property type="entry name" value="ROK (REPRESSOR, ORF, KINASE) FAMILY"/>
    <property type="match status" value="1"/>
</dbReference>
<dbReference type="GO" id="GO:0016301">
    <property type="term" value="F:kinase activity"/>
    <property type="evidence" value="ECO:0007669"/>
    <property type="project" value="UniProtKB-KW"/>
</dbReference>
<sequence>MHVLVFDIGGTHVRALVADAAGAVVARADMATERFLAGDPLSLLADMARDTARDLPAGLDGIVVGIPGILDATRRGILETPLVPTLRIEHFADALEARCGVPVILDHDATLQTRGEALRGAGAGYGRVLGIYFGTGVGAAFLDAGALPGGPYRMQLGHVPLRGEGRIGTGGAVDCVEAYASGLVLRDLAAGHGVAIAEAFTSDDARLRDALRTFLADQALSIAMAMSFVDPEVVVVGGGVVEMAGYPFDALAALVDDRLSPVIGKGRRPVRRARLGADAALWGAIDLIRSRRPA</sequence>
<keyword evidence="3" id="KW-1185">Reference proteome</keyword>
<name>A0A916ZSV8_9HYPH</name>